<dbReference type="SUPFAM" id="SSF55729">
    <property type="entry name" value="Acyl-CoA N-acyltransferases (Nat)"/>
    <property type="match status" value="1"/>
</dbReference>
<reference evidence="2 3" key="2">
    <citation type="journal article" date="2015" name="Genome Announc.">
        <title>Complete Genome Sequence of Hyperthermophilic Piezophilic Archaeon Palaeococcus pacificus DY20341T, Isolated from Deep-Sea Hydrothermal Sediments.</title>
        <authorList>
            <person name="Zeng X."/>
            <person name="Jebbar M."/>
            <person name="Shao Z."/>
        </authorList>
    </citation>
    <scope>NUCLEOTIDE SEQUENCE [LARGE SCALE GENOMIC DNA]</scope>
    <source>
        <strain evidence="2 3">DY20341</strain>
    </source>
</reference>
<evidence type="ECO:0000313" key="3">
    <source>
        <dbReference type="Proteomes" id="UP000027981"/>
    </source>
</evidence>
<gene>
    <name evidence="2" type="ORF">PAP_07310</name>
</gene>
<dbReference type="Pfam" id="PF00583">
    <property type="entry name" value="Acetyltransf_1"/>
    <property type="match status" value="1"/>
</dbReference>
<feature type="domain" description="N-acetyltransferase" evidence="1">
    <location>
        <begin position="3"/>
        <end position="178"/>
    </location>
</feature>
<dbReference type="RefSeq" id="WP_048165366.1">
    <property type="nucleotide sequence ID" value="NZ_CP006019.1"/>
</dbReference>
<dbReference type="CDD" id="cd04301">
    <property type="entry name" value="NAT_SF"/>
    <property type="match status" value="1"/>
</dbReference>
<organism evidence="2 3">
    <name type="scientific">Palaeococcus pacificus DY20341</name>
    <dbReference type="NCBI Taxonomy" id="1343739"/>
    <lineage>
        <taxon>Archaea</taxon>
        <taxon>Methanobacteriati</taxon>
        <taxon>Methanobacteriota</taxon>
        <taxon>Thermococci</taxon>
        <taxon>Thermococcales</taxon>
        <taxon>Thermococcaceae</taxon>
        <taxon>Palaeococcus</taxon>
    </lineage>
</organism>
<dbReference type="EMBL" id="CP006019">
    <property type="protein sequence ID" value="AIF69852.1"/>
    <property type="molecule type" value="Genomic_DNA"/>
</dbReference>
<dbReference type="GO" id="GO:0016747">
    <property type="term" value="F:acyltransferase activity, transferring groups other than amino-acyl groups"/>
    <property type="evidence" value="ECO:0007669"/>
    <property type="project" value="InterPro"/>
</dbReference>
<dbReference type="InterPro" id="IPR000182">
    <property type="entry name" value="GNAT_dom"/>
</dbReference>
<dbReference type="AlphaFoldDB" id="A0A075LV34"/>
<reference evidence="3" key="1">
    <citation type="submission" date="2013-06" db="EMBL/GenBank/DDBJ databases">
        <title>Complete Genome Sequence of Hyperthermophilic Palaeococcus pacificus DY20341T, Isolated from a Deep-Sea Hydrothermal Sediments.</title>
        <authorList>
            <person name="Zeng X."/>
            <person name="Shao Z."/>
        </authorList>
    </citation>
    <scope>NUCLEOTIDE SEQUENCE [LARGE SCALE GENOMIC DNA]</scope>
    <source>
        <strain evidence="3">DY20341</strain>
    </source>
</reference>
<dbReference type="OrthoDB" id="51421at2157"/>
<name>A0A075LV34_9EURY</name>
<dbReference type="GeneID" id="24842572"/>
<dbReference type="InterPro" id="IPR016181">
    <property type="entry name" value="Acyl_CoA_acyltransferase"/>
</dbReference>
<protein>
    <recommendedName>
        <fullName evidence="1">N-acetyltransferase domain-containing protein</fullName>
    </recommendedName>
</protein>
<dbReference type="Gene3D" id="3.40.630.30">
    <property type="match status" value="1"/>
</dbReference>
<accession>A0A075LV34</accession>
<dbReference type="InterPro" id="IPR050276">
    <property type="entry name" value="MshD_Acetyltransferase"/>
</dbReference>
<dbReference type="STRING" id="1343739.PAP_07310"/>
<evidence type="ECO:0000313" key="2">
    <source>
        <dbReference type="EMBL" id="AIF69852.1"/>
    </source>
</evidence>
<proteinExistence type="predicted"/>
<dbReference type="PANTHER" id="PTHR43617">
    <property type="entry name" value="L-AMINO ACID N-ACETYLTRANSFERASE"/>
    <property type="match status" value="1"/>
</dbReference>
<sequence length="306" mass="35334">MKVQVLEFKEEFAEGVEELYNTLGWKFSPKLITIWKSLRNYSKVLIALSDDRVVGKVTLDVAFPPYAEIVNLIVHPEYQGKGIGTKLIEECIKISESKGHNIQFLMTEYDNIPALNLYKKFNFYPAILSKRKQLWLFRFGKGSFVENFLKTHPLFEFKVSRKKVSFHSEKFYEISFADIIGNARLKVYFRGQPGQEGTMPRIAGISVMEEKKAFDLVAYENPFELGIFNYGEGVSLKIEPLSPKGLEVFIEKQILKLSKNQNERMDIGFKKTRDFGILLGYLSFRTIVASFRINEKFVISIGKDCR</sequence>
<keyword evidence="3" id="KW-1185">Reference proteome</keyword>
<evidence type="ECO:0000259" key="1">
    <source>
        <dbReference type="PROSITE" id="PS51186"/>
    </source>
</evidence>
<dbReference type="KEGG" id="ppac:PAP_07310"/>
<dbReference type="HOGENOM" id="CLU_907984_0_0_2"/>
<dbReference type="PROSITE" id="PS51186">
    <property type="entry name" value="GNAT"/>
    <property type="match status" value="1"/>
</dbReference>
<dbReference type="Proteomes" id="UP000027981">
    <property type="component" value="Chromosome"/>
</dbReference>